<gene>
    <name evidence="3" type="ORF">ENX68_06415</name>
</gene>
<dbReference type="InterPro" id="IPR008254">
    <property type="entry name" value="Flavodoxin/NO_synth"/>
</dbReference>
<evidence type="ECO:0000313" key="3">
    <source>
        <dbReference type="EMBL" id="HGE78611.1"/>
    </source>
</evidence>
<evidence type="ECO:0000259" key="2">
    <source>
        <dbReference type="PROSITE" id="PS50902"/>
    </source>
</evidence>
<dbReference type="GO" id="GO:0046872">
    <property type="term" value="F:metal ion binding"/>
    <property type="evidence" value="ECO:0007669"/>
    <property type="project" value="InterPro"/>
</dbReference>
<dbReference type="GO" id="GO:0016491">
    <property type="term" value="F:oxidoreductase activity"/>
    <property type="evidence" value="ECO:0007669"/>
    <property type="project" value="InterPro"/>
</dbReference>
<dbReference type="CDD" id="cd07709">
    <property type="entry name" value="flavodiiron_proteins_MBL-fold"/>
    <property type="match status" value="1"/>
</dbReference>
<dbReference type="Gene3D" id="3.60.15.10">
    <property type="entry name" value="Ribonuclease Z/Hydroxyacylglutathione hydrolase-like"/>
    <property type="match status" value="1"/>
</dbReference>
<reference evidence="3" key="1">
    <citation type="journal article" date="2020" name="mSystems">
        <title>Genome- and Community-Level Interaction Insights into Carbon Utilization and Element Cycling Functions of Hydrothermarchaeota in Hydrothermal Sediment.</title>
        <authorList>
            <person name="Zhou Z."/>
            <person name="Liu Y."/>
            <person name="Xu W."/>
            <person name="Pan J."/>
            <person name="Luo Z.H."/>
            <person name="Li M."/>
        </authorList>
    </citation>
    <scope>NUCLEOTIDE SEQUENCE [LARGE SCALE GENOMIC DNA]</scope>
    <source>
        <strain evidence="3">SpSt-961</strain>
    </source>
</reference>
<proteinExistence type="inferred from homology"/>
<organism evidence="3">
    <name type="scientific">candidate division WOR-3 bacterium</name>
    <dbReference type="NCBI Taxonomy" id="2052148"/>
    <lineage>
        <taxon>Bacteria</taxon>
        <taxon>Bacteria division WOR-3</taxon>
    </lineage>
</organism>
<comment type="similarity">
    <text evidence="1">In the N-terminal section; belongs to the zinc metallo-hydrolase group 3 family.</text>
</comment>
<dbReference type="Pfam" id="PF19583">
    <property type="entry name" value="ODP"/>
    <property type="match status" value="1"/>
</dbReference>
<protein>
    <submittedName>
        <fullName evidence="3">FprA family A-type flavoprotein</fullName>
    </submittedName>
</protein>
<dbReference type="PIRSF" id="PIRSF005243">
    <property type="entry name" value="ROO"/>
    <property type="match status" value="1"/>
</dbReference>
<dbReference type="PANTHER" id="PTHR43717">
    <property type="entry name" value="ANAEROBIC NITRIC OXIDE REDUCTASE FLAVORUBREDOXIN"/>
    <property type="match status" value="1"/>
</dbReference>
<dbReference type="GO" id="GO:0009055">
    <property type="term" value="F:electron transfer activity"/>
    <property type="evidence" value="ECO:0007669"/>
    <property type="project" value="InterPro"/>
</dbReference>
<dbReference type="SMART" id="SM00849">
    <property type="entry name" value="Lactamase_B"/>
    <property type="match status" value="1"/>
</dbReference>
<dbReference type="InterPro" id="IPR016440">
    <property type="entry name" value="Rubredoxin-O_OxRdtase"/>
</dbReference>
<dbReference type="SUPFAM" id="SSF52218">
    <property type="entry name" value="Flavoproteins"/>
    <property type="match status" value="1"/>
</dbReference>
<dbReference type="InterPro" id="IPR001279">
    <property type="entry name" value="Metallo-B-lactamas"/>
</dbReference>
<dbReference type="GO" id="GO:0010181">
    <property type="term" value="F:FMN binding"/>
    <property type="evidence" value="ECO:0007669"/>
    <property type="project" value="InterPro"/>
</dbReference>
<accession>A0A7V3VU85</accession>
<dbReference type="Gene3D" id="3.40.50.360">
    <property type="match status" value="1"/>
</dbReference>
<evidence type="ECO:0000256" key="1">
    <source>
        <dbReference type="ARBA" id="ARBA00007121"/>
    </source>
</evidence>
<dbReference type="AlphaFoldDB" id="A0A7V3VU85"/>
<sequence>MHIREIKDKIFAVGANHWDRRLFDELIPLPDGTSYNSYLIIGSEKVALIDAVDPTKESELIQNLKKLNITRIDFVISNHAEQDHSGGIPRVLEHYPMAKVVTNPKCKAFLMDLLLIPEDKFIEVNDNDTISLGNRTLQFIIAPWVHWPETMLTYLKEEKILFPCDLFGSHLATSDLYAVDEAKVYESAKRYYAEIMMPFRKNIQRHLERLKEFQIEMIAPSHGPVYNKPEFIINAYRDWTSDSVKNEVVFPYVSMHGSVERMAGYFIDAVMKRGITIKPFNLTKTDIGELAMTLVDAATVVIGTPTVLTGPHPSAVYAGYLCNALRPKTRFVSIIGSYEWGGKMPEKLKELISNLEAEFINPVIAKGYPKKEDFERLDELAENILIKHKQIGII</sequence>
<name>A0A7V3VU85_UNCW3</name>
<dbReference type="PANTHER" id="PTHR43717:SF1">
    <property type="entry name" value="ANAEROBIC NITRIC OXIDE REDUCTASE FLAVORUBREDOXIN"/>
    <property type="match status" value="1"/>
</dbReference>
<dbReference type="Pfam" id="PF00258">
    <property type="entry name" value="Flavodoxin_1"/>
    <property type="match status" value="1"/>
</dbReference>
<comment type="caution">
    <text evidence="3">The sequence shown here is derived from an EMBL/GenBank/DDBJ whole genome shotgun (WGS) entry which is preliminary data.</text>
</comment>
<dbReference type="InterPro" id="IPR029039">
    <property type="entry name" value="Flavoprotein-like_sf"/>
</dbReference>
<dbReference type="EMBL" id="DTOZ01000156">
    <property type="protein sequence ID" value="HGE78611.1"/>
    <property type="molecule type" value="Genomic_DNA"/>
</dbReference>
<dbReference type="SUPFAM" id="SSF56281">
    <property type="entry name" value="Metallo-hydrolase/oxidoreductase"/>
    <property type="match status" value="1"/>
</dbReference>
<dbReference type="PROSITE" id="PS50902">
    <property type="entry name" value="FLAVODOXIN_LIKE"/>
    <property type="match status" value="1"/>
</dbReference>
<dbReference type="InterPro" id="IPR036866">
    <property type="entry name" value="RibonucZ/Hydroxyglut_hydro"/>
</dbReference>
<dbReference type="InterPro" id="IPR045761">
    <property type="entry name" value="ODP_dom"/>
</dbReference>
<feature type="domain" description="Flavodoxin-like" evidence="2">
    <location>
        <begin position="248"/>
        <end position="385"/>
    </location>
</feature>